<dbReference type="PANTHER" id="PTHR40407">
    <property type="entry name" value="MEMBRANE PROTEIN-LIKE PROTEIN"/>
    <property type="match status" value="1"/>
</dbReference>
<keyword evidence="2" id="KW-0472">Membrane</keyword>
<feature type="transmembrane region" description="Helical" evidence="2">
    <location>
        <begin position="129"/>
        <end position="146"/>
    </location>
</feature>
<reference evidence="3 4" key="1">
    <citation type="submission" date="2018-10" db="EMBL/GenBank/DDBJ databases">
        <title>Genome sequence of Verticillium nonalfalfae VnAa140.</title>
        <authorList>
            <person name="Stajich J.E."/>
            <person name="Kasson M.T."/>
        </authorList>
    </citation>
    <scope>NUCLEOTIDE SEQUENCE [LARGE SCALE GENOMIC DNA]</scope>
    <source>
        <strain evidence="3 4">VnAa140</strain>
    </source>
</reference>
<feature type="region of interest" description="Disordered" evidence="1">
    <location>
        <begin position="1"/>
        <end position="43"/>
    </location>
</feature>
<organism evidence="3 4">
    <name type="scientific">Verticillium nonalfalfae</name>
    <dbReference type="NCBI Taxonomy" id="1051616"/>
    <lineage>
        <taxon>Eukaryota</taxon>
        <taxon>Fungi</taxon>
        <taxon>Dikarya</taxon>
        <taxon>Ascomycota</taxon>
        <taxon>Pezizomycotina</taxon>
        <taxon>Sordariomycetes</taxon>
        <taxon>Hypocreomycetidae</taxon>
        <taxon>Glomerellales</taxon>
        <taxon>Plectosphaerellaceae</taxon>
        <taxon>Verticillium</taxon>
    </lineage>
</organism>
<evidence type="ECO:0008006" key="5">
    <source>
        <dbReference type="Google" id="ProtNLM"/>
    </source>
</evidence>
<feature type="transmembrane region" description="Helical" evidence="2">
    <location>
        <begin position="411"/>
        <end position="431"/>
    </location>
</feature>
<protein>
    <recommendedName>
        <fullName evidence="5">Heparan-alpha-glucosaminide N-acetyltransferase catalytic domain-containing protein</fullName>
    </recommendedName>
</protein>
<dbReference type="RefSeq" id="XP_028490352.1">
    <property type="nucleotide sequence ID" value="XM_028638383.1"/>
</dbReference>
<feature type="compositionally biased region" description="Acidic residues" evidence="1">
    <location>
        <begin position="20"/>
        <end position="31"/>
    </location>
</feature>
<feature type="transmembrane region" description="Helical" evidence="2">
    <location>
        <begin position="347"/>
        <end position="366"/>
    </location>
</feature>
<dbReference type="Proteomes" id="UP000267145">
    <property type="component" value="Unassembled WGS sequence"/>
</dbReference>
<keyword evidence="2" id="KW-0812">Transmembrane</keyword>
<proteinExistence type="predicted"/>
<dbReference type="GeneID" id="39607899"/>
<feature type="transmembrane region" description="Helical" evidence="2">
    <location>
        <begin position="190"/>
        <end position="213"/>
    </location>
</feature>
<dbReference type="STRING" id="1051616.A0A3M9XW13"/>
<dbReference type="EMBL" id="RBVV01000231">
    <property type="protein sequence ID" value="RNJ52194.1"/>
    <property type="molecule type" value="Genomic_DNA"/>
</dbReference>
<feature type="transmembrane region" description="Helical" evidence="2">
    <location>
        <begin position="493"/>
        <end position="511"/>
    </location>
</feature>
<evidence type="ECO:0000256" key="2">
    <source>
        <dbReference type="SAM" id="Phobius"/>
    </source>
</evidence>
<evidence type="ECO:0000313" key="3">
    <source>
        <dbReference type="EMBL" id="RNJ52194.1"/>
    </source>
</evidence>
<name>A0A3M9XW13_9PEZI</name>
<evidence type="ECO:0000256" key="1">
    <source>
        <dbReference type="SAM" id="MobiDB-lite"/>
    </source>
</evidence>
<feature type="transmembrane region" description="Helical" evidence="2">
    <location>
        <begin position="166"/>
        <end position="184"/>
    </location>
</feature>
<sequence>MASTASSAPLHPDDHPQETAFEDIGDNDDASEITTSSYESPARRALSDIERRSYGSVQRSLSFKLPPATASARAIAPDLVRGLLMAFMAIDHNTMALGAWQHGTGRVTEEDGAVVHQWNYRIAYAMRTLAHFCAPGFTFLLGMGIVYFGRSRTKLGWSASRMVRHFLVRAVVLTLVSMAMGGIITRGAVWVFNIILIALAVDYFLVGVLWVGLSYTELALATVLSRWIPNEEAEAPLLVNNRDARFSEKPSSRAESISWMFHNMVLLVLTTVTIWWNMWMSPTHGYCLAEGAPEPKGSLFLRFWFYQVMTMRFPGIVSGFPPLAWISFAILGVLYGRLILRRSWSATTVACANLAAALAFSVLFVLTRVLRFGNLSENCLQTSDQLAHPQTNPYLVSVASFFYVVKYPPDVAFFAFTLAGTFLLLAIFTAVPTSFATRYFRVLLVFGTSALFFYVAHMFLLFAFGGILVAFFGHETDFKDPMGEGPGKGIDNVWVFFANWVAVLFVLYFACKRYSAFKSTKGPDSIWKFF</sequence>
<feature type="transmembrane region" description="Helical" evidence="2">
    <location>
        <begin position="313"/>
        <end position="335"/>
    </location>
</feature>
<evidence type="ECO:0000313" key="4">
    <source>
        <dbReference type="Proteomes" id="UP000267145"/>
    </source>
</evidence>
<accession>A0A3M9XW13</accession>
<comment type="caution">
    <text evidence="3">The sequence shown here is derived from an EMBL/GenBank/DDBJ whole genome shotgun (WGS) entry which is preliminary data.</text>
</comment>
<dbReference type="PANTHER" id="PTHR40407:SF1">
    <property type="entry name" value="HEPARAN-ALPHA-GLUCOSAMINIDE N-ACETYLTRANSFERASE CATALYTIC DOMAIN-CONTAINING PROTEIN"/>
    <property type="match status" value="1"/>
</dbReference>
<dbReference type="AlphaFoldDB" id="A0A3M9XW13"/>
<feature type="transmembrane region" description="Helical" evidence="2">
    <location>
        <begin position="257"/>
        <end position="276"/>
    </location>
</feature>
<keyword evidence="2" id="KW-1133">Transmembrane helix</keyword>
<feature type="transmembrane region" description="Helical" evidence="2">
    <location>
        <begin position="443"/>
        <end position="473"/>
    </location>
</feature>
<gene>
    <name evidence="3" type="ORF">D7B24_004210</name>
</gene>
<keyword evidence="4" id="KW-1185">Reference proteome</keyword>